<feature type="region of interest" description="Disordered" evidence="10">
    <location>
        <begin position="890"/>
        <end position="911"/>
    </location>
</feature>
<keyword evidence="6" id="KW-0833">Ubl conjugation pathway</keyword>
<feature type="compositionally biased region" description="Polar residues" evidence="10">
    <location>
        <begin position="515"/>
        <end position="533"/>
    </location>
</feature>
<evidence type="ECO:0000256" key="7">
    <source>
        <dbReference type="ARBA" id="ARBA00022801"/>
    </source>
</evidence>
<evidence type="ECO:0000259" key="11">
    <source>
        <dbReference type="PROSITE" id="PS50235"/>
    </source>
</evidence>
<dbReference type="PROSITE" id="PS50235">
    <property type="entry name" value="USP_3"/>
    <property type="match status" value="1"/>
</dbReference>
<evidence type="ECO:0000256" key="4">
    <source>
        <dbReference type="ARBA" id="ARBA00012759"/>
    </source>
</evidence>
<evidence type="ECO:0000256" key="9">
    <source>
        <dbReference type="ARBA" id="ARBA00023242"/>
    </source>
</evidence>
<feature type="region of interest" description="Disordered" evidence="10">
    <location>
        <begin position="464"/>
        <end position="534"/>
    </location>
</feature>
<comment type="similarity">
    <text evidence="3">Belongs to the peptidase C19 family.</text>
</comment>
<feature type="compositionally biased region" description="Low complexity" evidence="10">
    <location>
        <begin position="475"/>
        <end position="486"/>
    </location>
</feature>
<dbReference type="PROSITE" id="PS51283">
    <property type="entry name" value="DUSP"/>
    <property type="match status" value="1"/>
</dbReference>
<feature type="compositionally biased region" description="Basic residues" evidence="10">
    <location>
        <begin position="205"/>
        <end position="217"/>
    </location>
</feature>
<evidence type="ECO:0000259" key="12">
    <source>
        <dbReference type="PROSITE" id="PS51283"/>
    </source>
</evidence>
<reference evidence="13" key="1">
    <citation type="submission" date="2021-02" db="EMBL/GenBank/DDBJ databases">
        <title>First Annotated Genome of the Yellow-green Alga Tribonema minus.</title>
        <authorList>
            <person name="Mahan K.M."/>
        </authorList>
    </citation>
    <scope>NUCLEOTIDE SEQUENCE</scope>
    <source>
        <strain evidence="13">UTEX B ZZ1240</strain>
    </source>
</reference>
<protein>
    <recommendedName>
        <fullName evidence="4">ubiquitinyl hydrolase 1</fullName>
        <ecNumber evidence="4">3.4.19.12</ecNumber>
    </recommendedName>
</protein>
<evidence type="ECO:0000256" key="3">
    <source>
        <dbReference type="ARBA" id="ARBA00009085"/>
    </source>
</evidence>
<feature type="domain" description="DUSP" evidence="12">
    <location>
        <begin position="717"/>
        <end position="848"/>
    </location>
</feature>
<comment type="caution">
    <text evidence="13">The sequence shown here is derived from an EMBL/GenBank/DDBJ whole genome shotgun (WGS) entry which is preliminary data.</text>
</comment>
<dbReference type="PANTHER" id="PTHR24006:SF722">
    <property type="entry name" value="UBIQUITIN CARBOXYL-TERMINAL HYDROLASE 48"/>
    <property type="match status" value="1"/>
</dbReference>
<dbReference type="GO" id="GO:0016579">
    <property type="term" value="P:protein deubiquitination"/>
    <property type="evidence" value="ECO:0007669"/>
    <property type="project" value="InterPro"/>
</dbReference>
<sequence>MHSPAAAAHHGKRLLARNPLNGDHNPLLLLRKITSPAPNRGATNMASYTASLDGPDGSTLPSVAQCLDKYLEGESLTGDNRYMCGRCEGKRDAVRELALRKLPPLLTVQLVRFEYDPEAMARRKVRARVHLDPVLMVPERPVPSAAASALSNDSSEQRAEYHLHAVLHHKGTGATSGHYVAEVLDPVTGRCNDVEYVPPKDKPKGGRKPAAKPRGGKAKAPAGGSKGTSGASENATSNATSEAMAAAEGEEGDKVVRGAVQKRLGEEDAYMLVYCRKGYLDEEGTETPLPDAIKEHVTASSIASAAAAETYAQQRSALETRMQERRNTYQAHFGHIPAAAATPAAAAAAAAPAAAAPLAKRTLAEFAQQEPYAPAAPPLPLLPAADALRAAPSDAEVCGGAFALVDAHWLRQWVVGHALPTPVEVAVAAAARRRRAQLRRSGGIGGAAAVAAADAVEVISDGETPVQDKQGGDASPDPRVSPVVNVDSDDDEKPEAGSDEGDDGGTADASPDASDWTQRTNPTAPAANGSTAAGSKGLFCDPLPNARHRCPHGRVRPAAIRDLKLVTQELYFALENGCGEDGLAITGQNYRCEDCIVDHLKSEGSAKEALKAGQPSLDSWLAGSSSSSGGGSSGGAADSSSAAPLDPAINTAARCEHGSLAPRSRKLWRAISAEGWAILRDVFPGALELPLRDGVCQQCSEKEHTAAEVRAAVKGRKEQELDTHFLKDLLKRKRTHPKEWLVDENGALTTVYLVAGGWLQRWRRWHLDKHDTFSEPGPVDNSSLFCAHNLLIITPDTMDMCMRVCQDRQNIPLSADAAPQVEIVTAAEWQGLCAQYGEGEGGAVRIVGGKTILPLSCEACLEGRQAREEADKCTFKGRTITVVLLRSGQLPPEPESAAADGRPQRRTRKSREVQILCNSDDAVQQLQVRIKCNIEVCNRPLEAQRRTRKSREVQIECNSNDAVQQLQVSIYLELEVSLSAQVLTHFNTVRRANVRIAADQRELPLSALDIRAGDTIYCGVDTAADCTDDPQLSFLLVCDAAVRSSSGVQRRPRMLPAHELQPHAPVTRDELLWARGVHGPVDAALVAEDEGPWTCYTCAGSLRHTRSHIRNVNGLVVPLRAFFSHFRRANCEGGESALHLASNAVRGVQYYDVCNDCKTEFDIVIPGTPYKGERAVQLEGRTYRPDVSYIDASGALVGCVEICALHAISNEKAMAYTAAGLAWCEVEVRLHLEAYLATAAAAGGDSSSQSSSAQPQRLRVLRSALGGGTFASCPSCSAERERKEEAAAAAKAAANAVKCAAHLQRMHTMAPALGISNIVNEFTAFYTQKMGHRPSVVISLAVGDPAGVVPFGRQVIRFKGQHLDAIIEDNPSFVQWLRDDCRAALYALRKRAKEMLQHRCRRCYGELEEDWHSLCSSCRVEEQCEGESDGGGTCECCDEEVEKDWQTLCKRCWRLQQGWN</sequence>
<dbReference type="PANTHER" id="PTHR24006">
    <property type="entry name" value="UBIQUITIN CARBOXYL-TERMINAL HYDROLASE"/>
    <property type="match status" value="1"/>
</dbReference>
<dbReference type="InterPro" id="IPR018200">
    <property type="entry name" value="USP_CS"/>
</dbReference>
<keyword evidence="9" id="KW-0539">Nucleus</keyword>
<feature type="domain" description="USP" evidence="11">
    <location>
        <begin position="1"/>
        <end position="277"/>
    </location>
</feature>
<evidence type="ECO:0000256" key="2">
    <source>
        <dbReference type="ARBA" id="ARBA00004123"/>
    </source>
</evidence>
<comment type="subcellular location">
    <subcellularLocation>
        <location evidence="2">Nucleus</location>
    </subcellularLocation>
</comment>
<evidence type="ECO:0000256" key="5">
    <source>
        <dbReference type="ARBA" id="ARBA00022670"/>
    </source>
</evidence>
<evidence type="ECO:0000256" key="8">
    <source>
        <dbReference type="ARBA" id="ARBA00022807"/>
    </source>
</evidence>
<proteinExistence type="inferred from homology"/>
<dbReference type="Gene3D" id="3.90.70.10">
    <property type="entry name" value="Cysteine proteinases"/>
    <property type="match status" value="1"/>
</dbReference>
<evidence type="ECO:0000256" key="10">
    <source>
        <dbReference type="SAM" id="MobiDB-lite"/>
    </source>
</evidence>
<evidence type="ECO:0000313" key="13">
    <source>
        <dbReference type="EMBL" id="KAG5175185.1"/>
    </source>
</evidence>
<dbReference type="PROSITE" id="PS00973">
    <property type="entry name" value="USP_2"/>
    <property type="match status" value="1"/>
</dbReference>
<dbReference type="SUPFAM" id="SSF54001">
    <property type="entry name" value="Cysteine proteinases"/>
    <property type="match status" value="1"/>
</dbReference>
<organism evidence="13 14">
    <name type="scientific">Tribonema minus</name>
    <dbReference type="NCBI Taxonomy" id="303371"/>
    <lineage>
        <taxon>Eukaryota</taxon>
        <taxon>Sar</taxon>
        <taxon>Stramenopiles</taxon>
        <taxon>Ochrophyta</taxon>
        <taxon>PX clade</taxon>
        <taxon>Xanthophyceae</taxon>
        <taxon>Tribonematales</taxon>
        <taxon>Tribonemataceae</taxon>
        <taxon>Tribonema</taxon>
    </lineage>
</organism>
<dbReference type="EC" id="3.4.19.12" evidence="4"/>
<keyword evidence="8" id="KW-0788">Thiol protease</keyword>
<evidence type="ECO:0000256" key="6">
    <source>
        <dbReference type="ARBA" id="ARBA00022786"/>
    </source>
</evidence>
<dbReference type="SUPFAM" id="SSF143791">
    <property type="entry name" value="DUSP-like"/>
    <property type="match status" value="1"/>
</dbReference>
<dbReference type="InterPro" id="IPR038765">
    <property type="entry name" value="Papain-like_cys_pep_sf"/>
</dbReference>
<feature type="region of interest" description="Disordered" evidence="10">
    <location>
        <begin position="194"/>
        <end position="252"/>
    </location>
</feature>
<keyword evidence="7" id="KW-0378">Hydrolase</keyword>
<feature type="compositionally biased region" description="Low complexity" evidence="10">
    <location>
        <begin position="218"/>
        <end position="247"/>
    </location>
</feature>
<dbReference type="InterPro" id="IPR006615">
    <property type="entry name" value="Pept_C19_DUSP"/>
</dbReference>
<evidence type="ECO:0000313" key="14">
    <source>
        <dbReference type="Proteomes" id="UP000664859"/>
    </source>
</evidence>
<dbReference type="GO" id="GO:0005829">
    <property type="term" value="C:cytosol"/>
    <property type="evidence" value="ECO:0007669"/>
    <property type="project" value="TreeGrafter"/>
</dbReference>
<dbReference type="InterPro" id="IPR028889">
    <property type="entry name" value="USP"/>
</dbReference>
<dbReference type="Proteomes" id="UP000664859">
    <property type="component" value="Unassembled WGS sequence"/>
</dbReference>
<dbReference type="InterPro" id="IPR035927">
    <property type="entry name" value="DUSP-like_sf"/>
</dbReference>
<dbReference type="GO" id="GO:0006508">
    <property type="term" value="P:proteolysis"/>
    <property type="evidence" value="ECO:0007669"/>
    <property type="project" value="UniProtKB-KW"/>
</dbReference>
<keyword evidence="14" id="KW-1185">Reference proteome</keyword>
<dbReference type="GO" id="GO:0004843">
    <property type="term" value="F:cysteine-type deubiquitinase activity"/>
    <property type="evidence" value="ECO:0007669"/>
    <property type="project" value="UniProtKB-EC"/>
</dbReference>
<feature type="region of interest" description="Disordered" evidence="10">
    <location>
        <begin position="620"/>
        <end position="643"/>
    </location>
</feature>
<dbReference type="InterPro" id="IPR001394">
    <property type="entry name" value="Peptidase_C19_UCH"/>
</dbReference>
<dbReference type="GO" id="GO:0005634">
    <property type="term" value="C:nucleus"/>
    <property type="evidence" value="ECO:0007669"/>
    <property type="project" value="UniProtKB-SubCell"/>
</dbReference>
<name>A0A835YHB9_9STRA</name>
<accession>A0A835YHB9</accession>
<evidence type="ECO:0000256" key="1">
    <source>
        <dbReference type="ARBA" id="ARBA00000707"/>
    </source>
</evidence>
<gene>
    <name evidence="13" type="ORF">JKP88DRAFT_265941</name>
</gene>
<dbReference type="InterPro" id="IPR050164">
    <property type="entry name" value="Peptidase_C19"/>
</dbReference>
<feature type="compositionally biased region" description="Acidic residues" evidence="10">
    <location>
        <begin position="487"/>
        <end position="505"/>
    </location>
</feature>
<keyword evidence="5" id="KW-0645">Protease</keyword>
<dbReference type="OrthoDB" id="289038at2759"/>
<dbReference type="Pfam" id="PF00443">
    <property type="entry name" value="UCH"/>
    <property type="match status" value="1"/>
</dbReference>
<comment type="catalytic activity">
    <reaction evidence="1">
        <text>Thiol-dependent hydrolysis of ester, thioester, amide, peptide and isopeptide bonds formed by the C-terminal Gly of ubiquitin (a 76-residue protein attached to proteins as an intracellular targeting signal).</text>
        <dbReference type="EC" id="3.4.19.12"/>
    </reaction>
</comment>
<dbReference type="Gene3D" id="3.30.2230.10">
    <property type="entry name" value="DUSP-like"/>
    <property type="match status" value="1"/>
</dbReference>
<dbReference type="EMBL" id="JAFCMP010000553">
    <property type="protein sequence ID" value="KAG5175185.1"/>
    <property type="molecule type" value="Genomic_DNA"/>
</dbReference>